<evidence type="ECO:0000313" key="1">
    <source>
        <dbReference type="EMBL" id="KHG16852.1"/>
    </source>
</evidence>
<proteinExistence type="predicted"/>
<evidence type="ECO:0000313" key="2">
    <source>
        <dbReference type="Proteomes" id="UP000032142"/>
    </source>
</evidence>
<name>A0A0B0NW53_GOSAR</name>
<protein>
    <submittedName>
        <fullName evidence="1">Uncharacterized protein</fullName>
    </submittedName>
</protein>
<accession>A0A0B0NW53</accession>
<sequence length="12" mass="1426">MCHSKWPHTPVC</sequence>
<keyword evidence="2" id="KW-1185">Reference proteome</keyword>
<dbReference type="EMBL" id="KN407045">
    <property type="protein sequence ID" value="KHG16852.1"/>
    <property type="molecule type" value="Genomic_DNA"/>
</dbReference>
<gene>
    <name evidence="1" type="ORF">F383_23271</name>
</gene>
<organism evidence="1 2">
    <name type="scientific">Gossypium arboreum</name>
    <name type="common">Tree cotton</name>
    <name type="synonym">Gossypium nanking</name>
    <dbReference type="NCBI Taxonomy" id="29729"/>
    <lineage>
        <taxon>Eukaryota</taxon>
        <taxon>Viridiplantae</taxon>
        <taxon>Streptophyta</taxon>
        <taxon>Embryophyta</taxon>
        <taxon>Tracheophyta</taxon>
        <taxon>Spermatophyta</taxon>
        <taxon>Magnoliopsida</taxon>
        <taxon>eudicotyledons</taxon>
        <taxon>Gunneridae</taxon>
        <taxon>Pentapetalae</taxon>
        <taxon>rosids</taxon>
        <taxon>malvids</taxon>
        <taxon>Malvales</taxon>
        <taxon>Malvaceae</taxon>
        <taxon>Malvoideae</taxon>
        <taxon>Gossypium</taxon>
    </lineage>
</organism>
<dbReference type="Proteomes" id="UP000032142">
    <property type="component" value="Unassembled WGS sequence"/>
</dbReference>
<reference evidence="2" key="1">
    <citation type="submission" date="2014-09" db="EMBL/GenBank/DDBJ databases">
        <authorList>
            <person name="Mudge J."/>
            <person name="Ramaraj T."/>
            <person name="Lindquist I.E."/>
            <person name="Bharti A.K."/>
            <person name="Sundararajan A."/>
            <person name="Cameron C.T."/>
            <person name="Woodward J.E."/>
            <person name="May G.D."/>
            <person name="Brubaker C."/>
            <person name="Broadhvest J."/>
            <person name="Wilkins T.A."/>
        </authorList>
    </citation>
    <scope>NUCLEOTIDE SEQUENCE</scope>
    <source>
        <strain evidence="2">cv. AKA8401</strain>
    </source>
</reference>